<evidence type="ECO:0000313" key="5">
    <source>
        <dbReference type="Proteomes" id="UP001432292"/>
    </source>
</evidence>
<dbReference type="Proteomes" id="UP001432292">
    <property type="component" value="Chromosome"/>
</dbReference>
<accession>A0A640S790</accession>
<evidence type="ECO:0000256" key="1">
    <source>
        <dbReference type="SAM" id="SignalP"/>
    </source>
</evidence>
<keyword evidence="5" id="KW-1185">Reference proteome</keyword>
<sequence length="128" mass="13479">MRNLKKSVACGAAALGLALAGGVMTAPSAAAAGSGNYIGFTNNGWFLVDTCYHWQSSSTSDSCDYAKPKGTDWRVEIPDDAQGVQLEVKVAAQIGGGNVTPQITDLKRGHCYVLSGYTFDPKITEKDC</sequence>
<dbReference type="RefSeq" id="WP_159473710.1">
    <property type="nucleotide sequence ID" value="NZ_BAAATH010000002.1"/>
</dbReference>
<feature type="signal peptide" evidence="1">
    <location>
        <begin position="1"/>
        <end position="25"/>
    </location>
</feature>
<proteinExistence type="predicted"/>
<gene>
    <name evidence="3" type="ORF">OG727_03805</name>
    <name evidence="2" type="ORF">Scani_25490</name>
</gene>
<dbReference type="GeneID" id="96640009"/>
<dbReference type="EMBL" id="BLIN01000003">
    <property type="protein sequence ID" value="GFE06281.1"/>
    <property type="molecule type" value="Genomic_DNA"/>
</dbReference>
<dbReference type="OrthoDB" id="4241658at2"/>
<reference evidence="2 4" key="1">
    <citation type="submission" date="2019-12" db="EMBL/GenBank/DDBJ databases">
        <title>Whole genome shotgun sequence of Streptomyces caniferus NBRC 15389.</title>
        <authorList>
            <person name="Ichikawa N."/>
            <person name="Kimura A."/>
            <person name="Kitahashi Y."/>
            <person name="Komaki H."/>
            <person name="Tamura T."/>
        </authorList>
    </citation>
    <scope>NUCLEOTIDE SEQUENCE [LARGE SCALE GENOMIC DNA]</scope>
    <source>
        <strain evidence="2 4">NBRC 15389</strain>
    </source>
</reference>
<evidence type="ECO:0000313" key="2">
    <source>
        <dbReference type="EMBL" id="GFE06281.1"/>
    </source>
</evidence>
<reference evidence="3" key="2">
    <citation type="submission" date="2022-10" db="EMBL/GenBank/DDBJ databases">
        <title>The complete genomes of actinobacterial strains from the NBC collection.</title>
        <authorList>
            <person name="Joergensen T.S."/>
            <person name="Alvarez Arevalo M."/>
            <person name="Sterndorff E.B."/>
            <person name="Faurdal D."/>
            <person name="Vuksanovic O."/>
            <person name="Mourched A.-S."/>
            <person name="Charusanti P."/>
            <person name="Shaw S."/>
            <person name="Blin K."/>
            <person name="Weber T."/>
        </authorList>
    </citation>
    <scope>NUCLEOTIDE SEQUENCE</scope>
    <source>
        <strain evidence="3">NBC_01256</strain>
    </source>
</reference>
<name>A0A640S790_9ACTN</name>
<keyword evidence="1" id="KW-0732">Signal</keyword>
<dbReference type="AlphaFoldDB" id="A0A640S790"/>
<evidence type="ECO:0000313" key="4">
    <source>
        <dbReference type="Proteomes" id="UP000435837"/>
    </source>
</evidence>
<dbReference type="Proteomes" id="UP000435837">
    <property type="component" value="Unassembled WGS sequence"/>
</dbReference>
<dbReference type="EMBL" id="CP108473">
    <property type="protein sequence ID" value="WUS21487.1"/>
    <property type="molecule type" value="Genomic_DNA"/>
</dbReference>
<evidence type="ECO:0000313" key="3">
    <source>
        <dbReference type="EMBL" id="WUS21487.1"/>
    </source>
</evidence>
<feature type="chain" id="PRO_5039016563" description="Secreted protein" evidence="1">
    <location>
        <begin position="26"/>
        <end position="128"/>
    </location>
</feature>
<protein>
    <recommendedName>
        <fullName evidence="6">Secreted protein</fullName>
    </recommendedName>
</protein>
<evidence type="ECO:0008006" key="6">
    <source>
        <dbReference type="Google" id="ProtNLM"/>
    </source>
</evidence>
<organism evidence="2 4">
    <name type="scientific">Streptomyces caniferus</name>
    <dbReference type="NCBI Taxonomy" id="285557"/>
    <lineage>
        <taxon>Bacteria</taxon>
        <taxon>Bacillati</taxon>
        <taxon>Actinomycetota</taxon>
        <taxon>Actinomycetes</taxon>
        <taxon>Kitasatosporales</taxon>
        <taxon>Streptomycetaceae</taxon>
        <taxon>Streptomyces</taxon>
    </lineage>
</organism>